<evidence type="ECO:0000313" key="2">
    <source>
        <dbReference type="EnsemblMetazoa" id="ISCW024037-PA"/>
    </source>
</evidence>
<dbReference type="Proteomes" id="UP000001555">
    <property type="component" value="Unassembled WGS sequence"/>
</dbReference>
<reference evidence="2" key="2">
    <citation type="submission" date="2020-05" db="UniProtKB">
        <authorList>
            <consortium name="EnsemblMetazoa"/>
        </authorList>
    </citation>
    <scope>IDENTIFICATION</scope>
    <source>
        <strain evidence="2">wikel</strain>
    </source>
</reference>
<keyword evidence="3" id="KW-1185">Reference proteome</keyword>
<dbReference type="VEuPathDB" id="VectorBase:ISCW024037"/>
<dbReference type="InParanoid" id="B7P2Z2"/>
<accession>B7P2Z2</accession>
<dbReference type="EMBL" id="DS625299">
    <property type="protein sequence ID" value="EEC00964.1"/>
    <property type="molecule type" value="Genomic_DNA"/>
</dbReference>
<dbReference type="PaxDb" id="6945-B7P2Z2"/>
<reference evidence="1 3" key="1">
    <citation type="submission" date="2008-03" db="EMBL/GenBank/DDBJ databases">
        <title>Annotation of Ixodes scapularis.</title>
        <authorList>
            <consortium name="Ixodes scapularis Genome Project Consortium"/>
            <person name="Caler E."/>
            <person name="Hannick L.I."/>
            <person name="Bidwell S."/>
            <person name="Joardar V."/>
            <person name="Thiagarajan M."/>
            <person name="Amedeo P."/>
            <person name="Galinsky K.J."/>
            <person name="Schobel S."/>
            <person name="Inman J."/>
            <person name="Hostetler J."/>
            <person name="Miller J."/>
            <person name="Hammond M."/>
            <person name="Megy K."/>
            <person name="Lawson D."/>
            <person name="Kodira C."/>
            <person name="Sutton G."/>
            <person name="Meyer J."/>
            <person name="Hill C.A."/>
            <person name="Birren B."/>
            <person name="Nene V."/>
            <person name="Collins F."/>
            <person name="Alarcon-Chaidez F."/>
            <person name="Wikel S."/>
            <person name="Strausberg R."/>
        </authorList>
    </citation>
    <scope>NUCLEOTIDE SEQUENCE [LARGE SCALE GENOMIC DNA]</scope>
    <source>
        <strain evidence="3">Wikel</strain>
        <strain evidence="1">Wikel colony</strain>
    </source>
</reference>
<evidence type="ECO:0000313" key="3">
    <source>
        <dbReference type="Proteomes" id="UP000001555"/>
    </source>
</evidence>
<dbReference type="VEuPathDB" id="VectorBase:ISCI024037"/>
<name>B7P2Z2_IXOSC</name>
<dbReference type="EMBL" id="ABJB010795647">
    <property type="status" value="NOT_ANNOTATED_CDS"/>
    <property type="molecule type" value="Genomic_DNA"/>
</dbReference>
<dbReference type="AlphaFoldDB" id="B7P2Z2"/>
<gene>
    <name evidence="1" type="ORF">IscW_ISCW024037</name>
</gene>
<proteinExistence type="predicted"/>
<sequence>MCSVLHYDGHKCYWLLATGSVPSCSETAYVLLETMSVHVPFLHLTAHSPFCARCPPKHSLYLLQK</sequence>
<dbReference type="EnsemblMetazoa" id="ISCW024037-RA">
    <property type="protein sequence ID" value="ISCW024037-PA"/>
    <property type="gene ID" value="ISCW024037"/>
</dbReference>
<organism>
    <name type="scientific">Ixodes scapularis</name>
    <name type="common">Black-legged tick</name>
    <name type="synonym">Deer tick</name>
    <dbReference type="NCBI Taxonomy" id="6945"/>
    <lineage>
        <taxon>Eukaryota</taxon>
        <taxon>Metazoa</taxon>
        <taxon>Ecdysozoa</taxon>
        <taxon>Arthropoda</taxon>
        <taxon>Chelicerata</taxon>
        <taxon>Arachnida</taxon>
        <taxon>Acari</taxon>
        <taxon>Parasitiformes</taxon>
        <taxon>Ixodida</taxon>
        <taxon>Ixodoidea</taxon>
        <taxon>Ixodidae</taxon>
        <taxon>Ixodinae</taxon>
        <taxon>Ixodes</taxon>
    </lineage>
</organism>
<evidence type="ECO:0000313" key="1">
    <source>
        <dbReference type="EMBL" id="EEC00964.1"/>
    </source>
</evidence>
<dbReference type="HOGENOM" id="CLU_2852149_0_0_1"/>
<protein>
    <submittedName>
        <fullName evidence="1 2">Uncharacterized protein</fullName>
    </submittedName>
</protein>